<name>A0A382DB75_9ZZZZ</name>
<dbReference type="AntiFam" id="ANF00011">
    <property type="entry name" value="tRNA translation"/>
</dbReference>
<feature type="non-terminal residue" evidence="1">
    <location>
        <position position="1"/>
    </location>
</feature>
<sequence length="63" mass="7461">GRIRTCDLRIRSPVFYPAELQAHYSKIWGERRDLNPRPLEPQSSALPTELRPPFYLQQYQTFG</sequence>
<dbReference type="AlphaFoldDB" id="A0A382DB75"/>
<accession>A0A382DB75</accession>
<organism evidence="1">
    <name type="scientific">marine metagenome</name>
    <dbReference type="NCBI Taxonomy" id="408172"/>
    <lineage>
        <taxon>unclassified sequences</taxon>
        <taxon>metagenomes</taxon>
        <taxon>ecological metagenomes</taxon>
    </lineage>
</organism>
<dbReference type="EMBL" id="UINC01038351">
    <property type="protein sequence ID" value="SVB35254.1"/>
    <property type="molecule type" value="Genomic_DNA"/>
</dbReference>
<reference evidence="1" key="1">
    <citation type="submission" date="2018-05" db="EMBL/GenBank/DDBJ databases">
        <authorList>
            <person name="Lanie J.A."/>
            <person name="Ng W.-L."/>
            <person name="Kazmierczak K.M."/>
            <person name="Andrzejewski T.M."/>
            <person name="Davidsen T.M."/>
            <person name="Wayne K.J."/>
            <person name="Tettelin H."/>
            <person name="Glass J.I."/>
            <person name="Rusch D."/>
            <person name="Podicherti R."/>
            <person name="Tsui H.-C.T."/>
            <person name="Winkler M.E."/>
        </authorList>
    </citation>
    <scope>NUCLEOTIDE SEQUENCE</scope>
</reference>
<protein>
    <submittedName>
        <fullName evidence="1">Uncharacterized protein</fullName>
    </submittedName>
</protein>
<dbReference type="AntiFam" id="ANF00012">
    <property type="entry name" value="tRNA translation"/>
</dbReference>
<evidence type="ECO:0000313" key="1">
    <source>
        <dbReference type="EMBL" id="SVB35254.1"/>
    </source>
</evidence>
<proteinExistence type="predicted"/>
<gene>
    <name evidence="1" type="ORF">METZ01_LOCUS188108</name>
</gene>